<protein>
    <submittedName>
        <fullName evidence="3">Acyltransferase</fullName>
        <ecNumber evidence="3">2.3.-.-</ecNumber>
    </submittedName>
</protein>
<dbReference type="Pfam" id="PF01757">
    <property type="entry name" value="Acyl_transf_3"/>
    <property type="match status" value="1"/>
</dbReference>
<dbReference type="Proteomes" id="UP001623232">
    <property type="component" value="Chromosome"/>
</dbReference>
<feature type="transmembrane region" description="Helical" evidence="1">
    <location>
        <begin position="251"/>
        <end position="268"/>
    </location>
</feature>
<evidence type="ECO:0000259" key="2">
    <source>
        <dbReference type="Pfam" id="PF01757"/>
    </source>
</evidence>
<proteinExistence type="predicted"/>
<feature type="transmembrane region" description="Helical" evidence="1">
    <location>
        <begin position="280"/>
        <end position="304"/>
    </location>
</feature>
<feature type="domain" description="Acyltransferase 3" evidence="2">
    <location>
        <begin position="11"/>
        <end position="330"/>
    </location>
</feature>
<evidence type="ECO:0000256" key="1">
    <source>
        <dbReference type="SAM" id="Phobius"/>
    </source>
</evidence>
<feature type="transmembrane region" description="Helical" evidence="1">
    <location>
        <begin position="47"/>
        <end position="65"/>
    </location>
</feature>
<dbReference type="InterPro" id="IPR050879">
    <property type="entry name" value="Acyltransferase_3"/>
</dbReference>
<dbReference type="PANTHER" id="PTHR23028:SF131">
    <property type="entry name" value="BLR2367 PROTEIN"/>
    <property type="match status" value="1"/>
</dbReference>
<dbReference type="EMBL" id="CP123584">
    <property type="protein sequence ID" value="WZK87255.1"/>
    <property type="molecule type" value="Genomic_DNA"/>
</dbReference>
<sequence length="355" mass="38429">MIIRTYGDTDFITGLRAIAATMVVIMHTGALASLSDFGGVVNSAGKYGVDVFFVISGFTVAKTFTDATGYRPYLIRRLFRIVPLYWVMICAGLVSARSGVDVSNWMTDLEASPDVYNLVMHLSLLSYLDYRVANSVLGVEWTIPVEIFWYVMLPVFLGFAKTLSRVFGAVFVLAVLTGVLSYLSKAFLGTSMAVKWSPVASGHWFFVGAFTYVLRNRLGDHVSAGMTTLAWGAIGMFALAVSFKFTGRGEIIGLATAVLLVTASTTRVPALTRVLAAPVMLFIGSISYSIYLAHPLVIALFHSAGINTGSGFVDFLAIYAVTLLLSTMTYVVIERPTNRAGAWLANRDGGRVNPV</sequence>
<reference evidence="3 4" key="1">
    <citation type="submission" date="2023-04" db="EMBL/GenBank/DDBJ databases">
        <title>Complete genome sequence of Alisedimentitalea scapharcae.</title>
        <authorList>
            <person name="Rong J.-C."/>
            <person name="Yi M.-L."/>
            <person name="Zhao Q."/>
        </authorList>
    </citation>
    <scope>NUCLEOTIDE SEQUENCE [LARGE SCALE GENOMIC DNA]</scope>
    <source>
        <strain evidence="3 4">KCTC 42119</strain>
    </source>
</reference>
<dbReference type="GO" id="GO:0016746">
    <property type="term" value="F:acyltransferase activity"/>
    <property type="evidence" value="ECO:0007669"/>
    <property type="project" value="UniProtKB-KW"/>
</dbReference>
<evidence type="ECO:0000313" key="3">
    <source>
        <dbReference type="EMBL" id="WZK87255.1"/>
    </source>
</evidence>
<feature type="transmembrane region" description="Helical" evidence="1">
    <location>
        <begin position="166"/>
        <end position="184"/>
    </location>
</feature>
<keyword evidence="3" id="KW-0012">Acyltransferase</keyword>
<feature type="transmembrane region" description="Helical" evidence="1">
    <location>
        <begin position="12"/>
        <end position="35"/>
    </location>
</feature>
<keyword evidence="1" id="KW-1133">Transmembrane helix</keyword>
<dbReference type="PANTHER" id="PTHR23028">
    <property type="entry name" value="ACETYLTRANSFERASE"/>
    <property type="match status" value="1"/>
</dbReference>
<name>A0ABZ2XR04_9RHOB</name>
<organism evidence="3 4">
    <name type="scientific">Aliisedimentitalea scapharcae</name>
    <dbReference type="NCBI Taxonomy" id="1524259"/>
    <lineage>
        <taxon>Bacteria</taxon>
        <taxon>Pseudomonadati</taxon>
        <taxon>Pseudomonadota</taxon>
        <taxon>Alphaproteobacteria</taxon>
        <taxon>Rhodobacterales</taxon>
        <taxon>Roseobacteraceae</taxon>
        <taxon>Aliisedimentitalea</taxon>
    </lineage>
</organism>
<feature type="transmembrane region" description="Helical" evidence="1">
    <location>
        <begin position="141"/>
        <end position="159"/>
    </location>
</feature>
<keyword evidence="3" id="KW-0808">Transferase</keyword>
<gene>
    <name evidence="3" type="ORF">QEZ52_11490</name>
</gene>
<dbReference type="RefSeq" id="WP_406644493.1">
    <property type="nucleotide sequence ID" value="NZ_CP123584.1"/>
</dbReference>
<accession>A0ABZ2XR04</accession>
<feature type="transmembrane region" description="Helical" evidence="1">
    <location>
        <begin position="316"/>
        <end position="333"/>
    </location>
</feature>
<keyword evidence="1" id="KW-0812">Transmembrane</keyword>
<keyword evidence="1" id="KW-0472">Membrane</keyword>
<feature type="transmembrane region" description="Helical" evidence="1">
    <location>
        <begin position="226"/>
        <end position="245"/>
    </location>
</feature>
<evidence type="ECO:0000313" key="4">
    <source>
        <dbReference type="Proteomes" id="UP001623232"/>
    </source>
</evidence>
<feature type="transmembrane region" description="Helical" evidence="1">
    <location>
        <begin position="77"/>
        <end position="96"/>
    </location>
</feature>
<keyword evidence="4" id="KW-1185">Reference proteome</keyword>
<dbReference type="InterPro" id="IPR002656">
    <property type="entry name" value="Acyl_transf_3_dom"/>
</dbReference>
<dbReference type="EC" id="2.3.-.-" evidence="3"/>
<feature type="transmembrane region" description="Helical" evidence="1">
    <location>
        <begin position="196"/>
        <end position="214"/>
    </location>
</feature>